<evidence type="ECO:0000256" key="2">
    <source>
        <dbReference type="ARBA" id="ARBA00022692"/>
    </source>
</evidence>
<proteinExistence type="predicted"/>
<feature type="transmembrane region" description="Helical" evidence="5">
    <location>
        <begin position="189"/>
        <end position="211"/>
    </location>
</feature>
<keyword evidence="3 5" id="KW-1133">Transmembrane helix</keyword>
<feature type="transmembrane region" description="Helical" evidence="5">
    <location>
        <begin position="97"/>
        <end position="114"/>
    </location>
</feature>
<dbReference type="AlphaFoldDB" id="A0A2A9DS58"/>
<feature type="transmembrane region" description="Helical" evidence="5">
    <location>
        <begin position="121"/>
        <end position="138"/>
    </location>
</feature>
<evidence type="ECO:0000259" key="6">
    <source>
        <dbReference type="Pfam" id="PF13515"/>
    </source>
</evidence>
<dbReference type="GO" id="GO:0016020">
    <property type="term" value="C:membrane"/>
    <property type="evidence" value="ECO:0007669"/>
    <property type="project" value="UniProtKB-SubCell"/>
</dbReference>
<reference evidence="7 8" key="1">
    <citation type="submission" date="2017-10" db="EMBL/GenBank/DDBJ databases">
        <title>Sequencing the genomes of 1000 actinobacteria strains.</title>
        <authorList>
            <person name="Klenk H.-P."/>
        </authorList>
    </citation>
    <scope>NUCLEOTIDE SEQUENCE [LARGE SCALE GENOMIC DNA]</scope>
    <source>
        <strain evidence="7 8">DSM 21798</strain>
    </source>
</reference>
<dbReference type="Pfam" id="PF13515">
    <property type="entry name" value="FUSC_2"/>
    <property type="match status" value="1"/>
</dbReference>
<keyword evidence="4 5" id="KW-0472">Membrane</keyword>
<name>A0A2A9DS58_9MICO</name>
<dbReference type="Proteomes" id="UP000221369">
    <property type="component" value="Unassembled WGS sequence"/>
</dbReference>
<evidence type="ECO:0000256" key="3">
    <source>
        <dbReference type="ARBA" id="ARBA00022989"/>
    </source>
</evidence>
<comment type="caution">
    <text evidence="7">The sequence shown here is derived from an EMBL/GenBank/DDBJ whole genome shotgun (WGS) entry which is preliminary data.</text>
</comment>
<sequence length="402" mass="43766">MRYPTCEISTLCRGSDERSSEPLLHASVQNRRPLLVNPVPVREEAGFDMNVKVVKVLRASAAELFTGYRFLVAAKAAVAVVAAWLLGQLLPGELDEYAYYAPLGALLGVTPTVVDSIRTSIEMVAGIALGVLIGWLLIATGMPWFLRAPIGAGLGVWIAGVRVLGSGRVYVAIAAVFVVILGVDDPESYALGYIAQFGLGLVIGTLANVVLIPPLRFSSARARIASLQTDFANHIEEIANVLDERWPPKGRNWLHYARDLRSTVDSAEQLVNEARRSRRANPRALWTHDDTTTEYEVLDTVRRIAVQMSQIAQVLNGAIWNEPIPAPIPHDIIEPLRDALGDLSDFVRDLQDDDAVPETRERCLRSCDRVIAYSIDGPDAGSGIGTIIFAVRAIRATVADGE</sequence>
<evidence type="ECO:0000313" key="8">
    <source>
        <dbReference type="Proteomes" id="UP000221369"/>
    </source>
</evidence>
<feature type="transmembrane region" description="Helical" evidence="5">
    <location>
        <begin position="67"/>
        <end position="85"/>
    </location>
</feature>
<organism evidence="7 8">
    <name type="scientific">Paramicrobacterium agarici</name>
    <dbReference type="NCBI Taxonomy" id="630514"/>
    <lineage>
        <taxon>Bacteria</taxon>
        <taxon>Bacillati</taxon>
        <taxon>Actinomycetota</taxon>
        <taxon>Actinomycetes</taxon>
        <taxon>Micrococcales</taxon>
        <taxon>Microbacteriaceae</taxon>
        <taxon>Paramicrobacterium</taxon>
    </lineage>
</organism>
<feature type="domain" description="Integral membrane bound transporter" evidence="6">
    <location>
        <begin position="83"/>
        <end position="206"/>
    </location>
</feature>
<evidence type="ECO:0000256" key="1">
    <source>
        <dbReference type="ARBA" id="ARBA00004141"/>
    </source>
</evidence>
<evidence type="ECO:0000256" key="4">
    <source>
        <dbReference type="ARBA" id="ARBA00023136"/>
    </source>
</evidence>
<dbReference type="EMBL" id="PDJE01000001">
    <property type="protein sequence ID" value="PFG29221.1"/>
    <property type="molecule type" value="Genomic_DNA"/>
</dbReference>
<dbReference type="InterPro" id="IPR049453">
    <property type="entry name" value="Memb_transporter_dom"/>
</dbReference>
<keyword evidence="8" id="KW-1185">Reference proteome</keyword>
<feature type="transmembrane region" description="Helical" evidence="5">
    <location>
        <begin position="167"/>
        <end position="183"/>
    </location>
</feature>
<gene>
    <name evidence="7" type="ORF">ATJ78_0120</name>
</gene>
<comment type="subcellular location">
    <subcellularLocation>
        <location evidence="1">Membrane</location>
        <topology evidence="1">Multi-pass membrane protein</topology>
    </subcellularLocation>
</comment>
<evidence type="ECO:0000256" key="5">
    <source>
        <dbReference type="SAM" id="Phobius"/>
    </source>
</evidence>
<keyword evidence="2 5" id="KW-0812">Transmembrane</keyword>
<protein>
    <submittedName>
        <fullName evidence="7">Uncharacterized membrane protein YgaE (UPF0421/DUF939 family)</fullName>
    </submittedName>
</protein>
<evidence type="ECO:0000313" key="7">
    <source>
        <dbReference type="EMBL" id="PFG29221.1"/>
    </source>
</evidence>
<accession>A0A2A9DS58</accession>